<gene>
    <name evidence="2" type="ORF">PIB30_090420</name>
</gene>
<evidence type="ECO:0000256" key="1">
    <source>
        <dbReference type="SAM" id="MobiDB-lite"/>
    </source>
</evidence>
<evidence type="ECO:0000313" key="2">
    <source>
        <dbReference type="EMBL" id="MED6164472.1"/>
    </source>
</evidence>
<organism evidence="2 3">
    <name type="scientific">Stylosanthes scabra</name>
    <dbReference type="NCBI Taxonomy" id="79078"/>
    <lineage>
        <taxon>Eukaryota</taxon>
        <taxon>Viridiplantae</taxon>
        <taxon>Streptophyta</taxon>
        <taxon>Embryophyta</taxon>
        <taxon>Tracheophyta</taxon>
        <taxon>Spermatophyta</taxon>
        <taxon>Magnoliopsida</taxon>
        <taxon>eudicotyledons</taxon>
        <taxon>Gunneridae</taxon>
        <taxon>Pentapetalae</taxon>
        <taxon>rosids</taxon>
        <taxon>fabids</taxon>
        <taxon>Fabales</taxon>
        <taxon>Fabaceae</taxon>
        <taxon>Papilionoideae</taxon>
        <taxon>50 kb inversion clade</taxon>
        <taxon>dalbergioids sensu lato</taxon>
        <taxon>Dalbergieae</taxon>
        <taxon>Pterocarpus clade</taxon>
        <taxon>Stylosanthes</taxon>
    </lineage>
</organism>
<feature type="compositionally biased region" description="Polar residues" evidence="1">
    <location>
        <begin position="129"/>
        <end position="140"/>
    </location>
</feature>
<protein>
    <recommendedName>
        <fullName evidence="4">CCHC-type domain-containing protein</fullName>
    </recommendedName>
</protein>
<feature type="region of interest" description="Disordered" evidence="1">
    <location>
        <begin position="105"/>
        <end position="150"/>
    </location>
</feature>
<comment type="caution">
    <text evidence="2">The sequence shown here is derived from an EMBL/GenBank/DDBJ whole genome shotgun (WGS) entry which is preliminary data.</text>
</comment>
<reference evidence="2 3" key="1">
    <citation type="journal article" date="2023" name="Plants (Basel)">
        <title>Bridging the Gap: Combining Genomics and Transcriptomics Approaches to Understand Stylosanthes scabra, an Orphan Legume from the Brazilian Caatinga.</title>
        <authorList>
            <person name="Ferreira-Neto J.R.C."/>
            <person name="da Silva M.D."/>
            <person name="Binneck E."/>
            <person name="de Melo N.F."/>
            <person name="da Silva R.H."/>
            <person name="de Melo A.L.T.M."/>
            <person name="Pandolfi V."/>
            <person name="Bustamante F.O."/>
            <person name="Brasileiro-Vidal A.C."/>
            <person name="Benko-Iseppon A.M."/>
        </authorList>
    </citation>
    <scope>NUCLEOTIDE SEQUENCE [LARGE SCALE GENOMIC DNA]</scope>
    <source>
        <tissue evidence="2">Leaves</tissue>
    </source>
</reference>
<sequence>MLRREMMLVRGGFLLRHRALHDAAQWLLFVGTKRQDLFKEALMGIKALCRKLECESGATNNGPVMPGVVMRCGSCNKTGHTKRRCGAKMKKNAEPDGAAKGLEEMREGGCKAGGNDVGLEESQPGILGTVQSQNRASFPNPNEGDWEAHV</sequence>
<proteinExistence type="predicted"/>
<keyword evidence="3" id="KW-1185">Reference proteome</keyword>
<dbReference type="EMBL" id="JASCZI010122574">
    <property type="protein sequence ID" value="MED6164472.1"/>
    <property type="molecule type" value="Genomic_DNA"/>
</dbReference>
<dbReference type="Proteomes" id="UP001341840">
    <property type="component" value="Unassembled WGS sequence"/>
</dbReference>
<name>A0ABU6UUZ7_9FABA</name>
<evidence type="ECO:0008006" key="4">
    <source>
        <dbReference type="Google" id="ProtNLM"/>
    </source>
</evidence>
<accession>A0ABU6UUZ7</accession>
<evidence type="ECO:0000313" key="3">
    <source>
        <dbReference type="Proteomes" id="UP001341840"/>
    </source>
</evidence>